<protein>
    <submittedName>
        <fullName evidence="1">Uncharacterized protein</fullName>
    </submittedName>
</protein>
<dbReference type="Proteomes" id="UP000498740">
    <property type="component" value="Unassembled WGS sequence"/>
</dbReference>
<dbReference type="EMBL" id="BLWD01000001">
    <property type="protein sequence ID" value="GFN09145.1"/>
    <property type="molecule type" value="Genomic_DNA"/>
</dbReference>
<dbReference type="AlphaFoldDB" id="A0A7J0D5A3"/>
<organism evidence="1 2">
    <name type="scientific">Streptomyces microflavus</name>
    <name type="common">Streptomyces lipmanii</name>
    <dbReference type="NCBI Taxonomy" id="1919"/>
    <lineage>
        <taxon>Bacteria</taxon>
        <taxon>Bacillati</taxon>
        <taxon>Actinomycetota</taxon>
        <taxon>Actinomycetes</taxon>
        <taxon>Kitasatosporales</taxon>
        <taxon>Streptomycetaceae</taxon>
        <taxon>Streptomyces</taxon>
    </lineage>
</organism>
<proteinExistence type="predicted"/>
<name>A0A7J0D5A3_STRMI</name>
<sequence>MRGDRGKRRLRPDPAGSSTKVWTAVRLVKRIGVKKTANLIRTYAKRRKMTSAHRKAVAALLGITAVKNACKF</sequence>
<accession>A0A7J0D5A3</accession>
<reference evidence="1 2" key="1">
    <citation type="submission" date="2020-05" db="EMBL/GenBank/DDBJ databases">
        <title>Whole genome shotgun sequence of Streptomyces microflavus NBRC 13062.</title>
        <authorList>
            <person name="Komaki H."/>
            <person name="Tamura T."/>
        </authorList>
    </citation>
    <scope>NUCLEOTIDE SEQUENCE [LARGE SCALE GENOMIC DNA]</scope>
    <source>
        <strain evidence="1 2">NBRC 13062</strain>
    </source>
</reference>
<evidence type="ECO:0000313" key="2">
    <source>
        <dbReference type="Proteomes" id="UP000498740"/>
    </source>
</evidence>
<comment type="caution">
    <text evidence="1">The sequence shown here is derived from an EMBL/GenBank/DDBJ whole genome shotgun (WGS) entry which is preliminary data.</text>
</comment>
<evidence type="ECO:0000313" key="1">
    <source>
        <dbReference type="EMBL" id="GFN09145.1"/>
    </source>
</evidence>
<gene>
    <name evidence="1" type="ORF">Smic_77010</name>
</gene>